<dbReference type="Pfam" id="PF01370">
    <property type="entry name" value="Epimerase"/>
    <property type="match status" value="1"/>
</dbReference>
<dbReference type="EMBL" id="JPLA01000039">
    <property type="protein sequence ID" value="KLD62922.1"/>
    <property type="molecule type" value="Genomic_DNA"/>
</dbReference>
<proteinExistence type="predicted"/>
<dbReference type="PATRIC" id="fig|1440762.4.peg.2390"/>
<dbReference type="Proteomes" id="UP000035481">
    <property type="component" value="Unassembled WGS sequence"/>
</dbReference>
<dbReference type="InterPro" id="IPR050177">
    <property type="entry name" value="Lipid_A_modif_metabolic_enz"/>
</dbReference>
<dbReference type="AlphaFoldDB" id="A0A0G9H5D3"/>
<comment type="caution">
    <text evidence="2">The sequence shown here is derived from an EMBL/GenBank/DDBJ whole genome shotgun (WGS) entry which is preliminary data.</text>
</comment>
<dbReference type="PANTHER" id="PTHR43245">
    <property type="entry name" value="BIFUNCTIONAL POLYMYXIN RESISTANCE PROTEIN ARNA"/>
    <property type="match status" value="1"/>
</dbReference>
<protein>
    <submittedName>
        <fullName evidence="2">NAD-dependent epimerase</fullName>
    </submittedName>
</protein>
<dbReference type="STRING" id="1440762.Y882_13760"/>
<accession>A0A0G9H5D3</accession>
<dbReference type="PANTHER" id="PTHR43245:SF54">
    <property type="entry name" value="BLL0593 PROTEIN"/>
    <property type="match status" value="1"/>
</dbReference>
<dbReference type="InterPro" id="IPR036291">
    <property type="entry name" value="NAD(P)-bd_dom_sf"/>
</dbReference>
<organism evidence="2 3">
    <name type="scientific">Dyella japonica DSM 16301</name>
    <dbReference type="NCBI Taxonomy" id="1440762"/>
    <lineage>
        <taxon>Bacteria</taxon>
        <taxon>Pseudomonadati</taxon>
        <taxon>Pseudomonadota</taxon>
        <taxon>Gammaproteobacteria</taxon>
        <taxon>Lysobacterales</taxon>
        <taxon>Rhodanobacteraceae</taxon>
        <taxon>Dyella</taxon>
    </lineage>
</organism>
<dbReference type="OrthoDB" id="9801056at2"/>
<evidence type="ECO:0000313" key="2">
    <source>
        <dbReference type="EMBL" id="KLD62922.1"/>
    </source>
</evidence>
<dbReference type="Gene3D" id="3.40.50.720">
    <property type="entry name" value="NAD(P)-binding Rossmann-like Domain"/>
    <property type="match status" value="1"/>
</dbReference>
<dbReference type="SUPFAM" id="SSF51735">
    <property type="entry name" value="NAD(P)-binding Rossmann-fold domains"/>
    <property type="match status" value="1"/>
</dbReference>
<sequence>MRMLVTGSSGHLGEALARTLLELGHEVIGLDVVEGPYTQRLGSIGDRAFVRRCIAGCATVFHPATLHKPHVATHTRQDFIDVNLTGTLNLLEEAVATGVESFVYTSTTSVFGDALAPPASEPAVWVTEDTPAVPKNIYGVTKAAAEDLCQLFSRNQGLSTMVLRTSRFFPEEDDDRSVRARYSDDNLKTNEYLYRRVDIEDVVSAHLLAARRAPALGFRRYIISATTPLLPEDLTALRAHAPLIVRRRVPGYDAVYARHGWSMAQGIDRVYVNQRARDELGWAPRHDFAAVVARLEAGEDIRSPLARLIGSKGYHAENFSDGPYPVDA</sequence>
<dbReference type="RefSeq" id="WP_046972450.1">
    <property type="nucleotide sequence ID" value="NZ_JPLA01000039.1"/>
</dbReference>
<dbReference type="InterPro" id="IPR001509">
    <property type="entry name" value="Epimerase_deHydtase"/>
</dbReference>
<evidence type="ECO:0000259" key="1">
    <source>
        <dbReference type="Pfam" id="PF01370"/>
    </source>
</evidence>
<feature type="domain" description="NAD-dependent epimerase/dehydratase" evidence="1">
    <location>
        <begin position="3"/>
        <end position="212"/>
    </location>
</feature>
<name>A0A0G9H5D3_9GAMM</name>
<gene>
    <name evidence="2" type="ORF">Y882_13760</name>
</gene>
<reference evidence="2 3" key="1">
    <citation type="journal article" date="2015" name="Antonie Van Leeuwenhoek">
        <title>A phylogenomic and molecular marker based taxonomic framework for the order Xanthomonadales: proposal to transfer the families Algiphilaceae and Solimonadaceae to the order Nevskiales ord. nov. and to create a new family within the order Xanthomonadales, the family Rhodanobacteraceae fam. nov., containing the genus Rhodanobacter and its closest relatives.</title>
        <authorList>
            <person name="Naushad S."/>
            <person name="Adeolu M."/>
            <person name="Wong S."/>
            <person name="Sohail M."/>
            <person name="Schellhorn H.E."/>
            <person name="Gupta R.S."/>
        </authorList>
    </citation>
    <scope>NUCLEOTIDE SEQUENCE [LARGE SCALE GENOMIC DNA]</scope>
    <source>
        <strain evidence="2 3">DSM 16301</strain>
    </source>
</reference>
<evidence type="ECO:0000313" key="3">
    <source>
        <dbReference type="Proteomes" id="UP000035481"/>
    </source>
</evidence>